<dbReference type="AlphaFoldDB" id="A0A0L1IWM1"/>
<dbReference type="SUPFAM" id="SSF50129">
    <property type="entry name" value="GroES-like"/>
    <property type="match status" value="1"/>
</dbReference>
<evidence type="ECO:0000259" key="2">
    <source>
        <dbReference type="SMART" id="SM00822"/>
    </source>
</evidence>
<reference evidence="4 5" key="1">
    <citation type="submission" date="2014-06" db="EMBL/GenBank/DDBJ databases">
        <title>The Genome of the Aflatoxigenic Filamentous Fungus Aspergillus nomius.</title>
        <authorList>
            <person name="Moore M.G."/>
            <person name="Shannon B.M."/>
            <person name="Brian M.M."/>
        </authorList>
    </citation>
    <scope>NUCLEOTIDE SEQUENCE [LARGE SCALE GENOMIC DNA]</scope>
    <source>
        <strain evidence="4 5">NRRL 13137</strain>
    </source>
</reference>
<dbReference type="SUPFAM" id="SSF51735">
    <property type="entry name" value="NAD(P)-binding Rossmann-fold domains"/>
    <property type="match status" value="2"/>
</dbReference>
<dbReference type="OrthoDB" id="329835at2759"/>
<dbReference type="RefSeq" id="XP_015404849.1">
    <property type="nucleotide sequence ID" value="XM_015553603.1"/>
</dbReference>
<evidence type="ECO:0000313" key="5">
    <source>
        <dbReference type="Proteomes" id="UP000037505"/>
    </source>
</evidence>
<dbReference type="EMBL" id="JNOM01000238">
    <property type="protein sequence ID" value="KNG83926.1"/>
    <property type="molecule type" value="Genomic_DNA"/>
</dbReference>
<dbReference type="SMART" id="SM00822">
    <property type="entry name" value="PKS_KR"/>
    <property type="match status" value="1"/>
</dbReference>
<name>A0A0L1IWM1_ASPN3</name>
<dbReference type="InterPro" id="IPR013968">
    <property type="entry name" value="PKS_KR"/>
</dbReference>
<organism evidence="4 5">
    <name type="scientific">Aspergillus nomiae NRRL (strain ATCC 15546 / NRRL 13137 / CBS 260.88 / M93)</name>
    <dbReference type="NCBI Taxonomy" id="1509407"/>
    <lineage>
        <taxon>Eukaryota</taxon>
        <taxon>Fungi</taxon>
        <taxon>Dikarya</taxon>
        <taxon>Ascomycota</taxon>
        <taxon>Pezizomycotina</taxon>
        <taxon>Eurotiomycetes</taxon>
        <taxon>Eurotiomycetidae</taxon>
        <taxon>Eurotiales</taxon>
        <taxon>Aspergillaceae</taxon>
        <taxon>Aspergillus</taxon>
        <taxon>Aspergillus subgen. Circumdati</taxon>
    </lineage>
</organism>
<feature type="domain" description="Ketoreductase" evidence="2">
    <location>
        <begin position="380"/>
        <end position="524"/>
    </location>
</feature>
<dbReference type="GeneID" id="26810151"/>
<gene>
    <name evidence="4" type="ORF">ANOM_008347</name>
</gene>
<keyword evidence="5" id="KW-1185">Reference proteome</keyword>
<dbReference type="STRING" id="1509407.A0A0L1IWM1"/>
<keyword evidence="1" id="KW-0732">Signal</keyword>
<dbReference type="InterPro" id="IPR050091">
    <property type="entry name" value="PKS_NRPS_Biosynth_Enz"/>
</dbReference>
<feature type="chain" id="PRO_5005552948" evidence="1">
    <location>
        <begin position="20"/>
        <end position="558"/>
    </location>
</feature>
<dbReference type="InterPro" id="IPR057326">
    <property type="entry name" value="KR_dom"/>
</dbReference>
<accession>A0A0L1IWM1</accession>
<dbReference type="InterPro" id="IPR036291">
    <property type="entry name" value="NAD(P)-bd_dom_sf"/>
</dbReference>
<dbReference type="CDD" id="cd05195">
    <property type="entry name" value="enoyl_red"/>
    <property type="match status" value="1"/>
</dbReference>
<dbReference type="SMART" id="SM00829">
    <property type="entry name" value="PKS_ER"/>
    <property type="match status" value="1"/>
</dbReference>
<dbReference type="Gene3D" id="3.90.180.10">
    <property type="entry name" value="Medium-chain alcohol dehydrogenases, catalytic domain"/>
    <property type="match status" value="1"/>
</dbReference>
<evidence type="ECO:0000256" key="1">
    <source>
        <dbReference type="SAM" id="SignalP"/>
    </source>
</evidence>
<feature type="signal peptide" evidence="1">
    <location>
        <begin position="1"/>
        <end position="19"/>
    </location>
</feature>
<dbReference type="Proteomes" id="UP000037505">
    <property type="component" value="Unassembled WGS sequence"/>
</dbReference>
<dbReference type="GO" id="GO:0006633">
    <property type="term" value="P:fatty acid biosynthetic process"/>
    <property type="evidence" value="ECO:0007669"/>
    <property type="project" value="TreeGrafter"/>
</dbReference>
<dbReference type="Pfam" id="PF08659">
    <property type="entry name" value="KR"/>
    <property type="match status" value="1"/>
</dbReference>
<dbReference type="Pfam" id="PF13602">
    <property type="entry name" value="ADH_zinc_N_2"/>
    <property type="match status" value="1"/>
</dbReference>
<evidence type="ECO:0000313" key="4">
    <source>
        <dbReference type="EMBL" id="KNG83926.1"/>
    </source>
</evidence>
<dbReference type="InterPro" id="IPR020843">
    <property type="entry name" value="ER"/>
</dbReference>
<sequence length="558" mass="60958">MHLVYLLLKFSALLELEYAVRNDQTGIKSRRASTLRIHEPGLLDSHYWAGSEQHSQRVGAEEVRVELQYVSLNFKDIMVAMGQLGGYTAMLLQGSGKVVELGQALHDQYAVGNSVYVTHWDGLTMTSVIVPWNVRHFPKTIPIEVATAIPTAYTTVLYSLRNVANLQEGETSLIHSGAGAVGQAAISIAQYLKAGAIFVTVGNAKKRTLVREQFQIPNENIFSSPDLGFFDQILRQTKYHGVNVVLNSLSEDVLQRSCSLLAPFGRFVEIGKKDIISNARLKIGCLERSASLITVDLTLLAKRKPAFHQELYRSVFDLANKQKIKVLSPLTINGLSELEASFRMMQAGIHMGRLLLNLDPEMTFPVQPQKPPAPKLKGDCSYLEMGGTGGPGGLIIKHLASLGAKHIVTLSRSGPHGSVTDTVAFETIKDQAREFPIRGIIQGAMVLQWQAAMESKVMGTTNLHQVFGDTLDVFIFLSSLAGTIASYTQGNYCVGNTFQDPLARHRASLGLPARSIDVGAVEGDGHTAENQDAIDFVILQGRQSYQAEGFLATVNEAI</sequence>
<dbReference type="GO" id="GO:0016491">
    <property type="term" value="F:oxidoreductase activity"/>
    <property type="evidence" value="ECO:0007669"/>
    <property type="project" value="InterPro"/>
</dbReference>
<dbReference type="InterPro" id="IPR011032">
    <property type="entry name" value="GroES-like_sf"/>
</dbReference>
<dbReference type="Gene3D" id="3.40.50.720">
    <property type="entry name" value="NAD(P)-binding Rossmann-like Domain"/>
    <property type="match status" value="1"/>
</dbReference>
<dbReference type="GO" id="GO:0044550">
    <property type="term" value="P:secondary metabolite biosynthetic process"/>
    <property type="evidence" value="ECO:0007669"/>
    <property type="project" value="TreeGrafter"/>
</dbReference>
<feature type="domain" description="Enoyl reductase (ER)" evidence="3">
    <location>
        <begin position="41"/>
        <end position="356"/>
    </location>
</feature>
<evidence type="ECO:0000259" key="3">
    <source>
        <dbReference type="SMART" id="SM00829"/>
    </source>
</evidence>
<proteinExistence type="predicted"/>
<dbReference type="PANTHER" id="PTHR43775:SF40">
    <property type="entry name" value="NORSOLORINIC ACID SYNTHASE STCA"/>
    <property type="match status" value="1"/>
</dbReference>
<dbReference type="GO" id="GO:0004312">
    <property type="term" value="F:fatty acid synthase activity"/>
    <property type="evidence" value="ECO:0007669"/>
    <property type="project" value="TreeGrafter"/>
</dbReference>
<dbReference type="PANTHER" id="PTHR43775">
    <property type="entry name" value="FATTY ACID SYNTHASE"/>
    <property type="match status" value="1"/>
</dbReference>
<comment type="caution">
    <text evidence="4">The sequence shown here is derived from an EMBL/GenBank/DDBJ whole genome shotgun (WGS) entry which is preliminary data.</text>
</comment>
<protein>
    <submittedName>
        <fullName evidence="4">Uncharacterized protein</fullName>
    </submittedName>
</protein>